<sequence>MFWIFFFSFFQPISFSGNMLSRCFRQYGRTTSLPLLNEWQKKESDGPIFDNNNVFLAYFLSTPSKYNFSTVFKEMKPFFDFIDSIKVKRSEISGKQFNEPLILTASGIAKLYDLLERILNGWTVNVVEATIIVLTIGMSFDYCLHFAVGFRLHKTNDYSCTTNEDINGDPEIRRLANFIKQNAIIDNWKMKKIIGSGANGMVILVKHIKTHKIAVMKIAINPATSDSINWEWDILKKIMNPNNKEDRTKHLVRRIDYGYTYNMDKENVSYIIMEYLPGNPVSIIGLLKGDELLSKVAEFGLQLLKAVYDLHCLGYIHRDIKPENVGLYNDNILVLYDLGLARFYTNQNGQLRESRCLCGMRGTDEWASLSAELGRDQGRIDDLWGWFYVLIEWINCASKYPLCWAPFDDYPDLRHLCKSSIFPAKYVLRNCPSEFFKIQCYLRCLNRDDSPNYFYLATLLDDVKKRANGANPVKSLQQSSNIDIERAERLSQLELEYF</sequence>
<evidence type="ECO:0000256" key="1">
    <source>
        <dbReference type="PROSITE-ProRule" id="PRU10141"/>
    </source>
</evidence>
<dbReference type="SUPFAM" id="SSF56112">
    <property type="entry name" value="Protein kinase-like (PK-like)"/>
    <property type="match status" value="1"/>
</dbReference>
<dbReference type="GO" id="GO:0005524">
    <property type="term" value="F:ATP binding"/>
    <property type="evidence" value="ECO:0007669"/>
    <property type="project" value="UniProtKB-UniRule"/>
</dbReference>
<evidence type="ECO:0000256" key="2">
    <source>
        <dbReference type="SAM" id="SignalP"/>
    </source>
</evidence>
<organism evidence="4">
    <name type="scientific">Wuchereria bancrofti</name>
    <dbReference type="NCBI Taxonomy" id="6293"/>
    <lineage>
        <taxon>Eukaryota</taxon>
        <taxon>Metazoa</taxon>
        <taxon>Ecdysozoa</taxon>
        <taxon>Nematoda</taxon>
        <taxon>Chromadorea</taxon>
        <taxon>Rhabditida</taxon>
        <taxon>Spirurina</taxon>
        <taxon>Spiruromorpha</taxon>
        <taxon>Filarioidea</taxon>
        <taxon>Onchocercidae</taxon>
        <taxon>Wuchereria</taxon>
    </lineage>
</organism>
<dbReference type="Pfam" id="PF00069">
    <property type="entry name" value="Pkinase"/>
    <property type="match status" value="1"/>
</dbReference>
<protein>
    <submittedName>
        <fullName evidence="4">Protein kinase domain-containing protein</fullName>
    </submittedName>
</protein>
<dbReference type="InterPro" id="IPR011009">
    <property type="entry name" value="Kinase-like_dom_sf"/>
</dbReference>
<evidence type="ECO:0000259" key="3">
    <source>
        <dbReference type="PROSITE" id="PS50011"/>
    </source>
</evidence>
<keyword evidence="1" id="KW-0067">ATP-binding</keyword>
<dbReference type="PROSITE" id="PS50011">
    <property type="entry name" value="PROTEIN_KINASE_DOM"/>
    <property type="match status" value="1"/>
</dbReference>
<proteinExistence type="predicted"/>
<accession>A0A1I8EJW7</accession>
<dbReference type="STRING" id="6293.A0A1I8EJW7"/>
<dbReference type="SMART" id="SM00220">
    <property type="entry name" value="S_TKc"/>
    <property type="match status" value="1"/>
</dbReference>
<feature type="domain" description="Protein kinase" evidence="3">
    <location>
        <begin position="188"/>
        <end position="498"/>
    </location>
</feature>
<feature type="signal peptide" evidence="2">
    <location>
        <begin position="1"/>
        <end position="16"/>
    </location>
</feature>
<keyword evidence="1" id="KW-0547">Nucleotide-binding</keyword>
<dbReference type="PANTHER" id="PTHR11909">
    <property type="entry name" value="CASEIN KINASE-RELATED"/>
    <property type="match status" value="1"/>
</dbReference>
<reference evidence="4" key="1">
    <citation type="submission" date="2016-11" db="UniProtKB">
        <authorList>
            <consortium name="WormBaseParasite"/>
        </authorList>
    </citation>
    <scope>IDENTIFICATION</scope>
    <source>
        <strain evidence="4">pt0022</strain>
    </source>
</reference>
<feature type="binding site" evidence="1">
    <location>
        <position position="217"/>
    </location>
    <ligand>
        <name>ATP</name>
        <dbReference type="ChEBI" id="CHEBI:30616"/>
    </ligand>
</feature>
<dbReference type="PROSITE" id="PS00107">
    <property type="entry name" value="PROTEIN_KINASE_ATP"/>
    <property type="match status" value="1"/>
</dbReference>
<dbReference type="InterPro" id="IPR017441">
    <property type="entry name" value="Protein_kinase_ATP_BS"/>
</dbReference>
<dbReference type="WBParaSite" id="maker-PairedContig_264-snap-gene-0.2-mRNA-1">
    <property type="protein sequence ID" value="maker-PairedContig_264-snap-gene-0.2-mRNA-1"/>
    <property type="gene ID" value="maker-PairedContig_264-snap-gene-0.2"/>
</dbReference>
<keyword evidence="2" id="KW-0732">Signal</keyword>
<feature type="chain" id="PRO_5009318230" evidence="2">
    <location>
        <begin position="17"/>
        <end position="498"/>
    </location>
</feature>
<dbReference type="InterPro" id="IPR000719">
    <property type="entry name" value="Prot_kinase_dom"/>
</dbReference>
<evidence type="ECO:0000313" key="4">
    <source>
        <dbReference type="WBParaSite" id="maker-PairedContig_264-snap-gene-0.2-mRNA-1"/>
    </source>
</evidence>
<name>A0A1I8EJW7_WUCBA</name>
<dbReference type="GO" id="GO:0004672">
    <property type="term" value="F:protein kinase activity"/>
    <property type="evidence" value="ECO:0007669"/>
    <property type="project" value="InterPro"/>
</dbReference>
<dbReference type="Gene3D" id="1.10.510.10">
    <property type="entry name" value="Transferase(Phosphotransferase) domain 1"/>
    <property type="match status" value="1"/>
</dbReference>
<dbReference type="AlphaFoldDB" id="A0A1I8EJW7"/>
<dbReference type="InterPro" id="IPR050235">
    <property type="entry name" value="CK1_Ser-Thr_kinase"/>
</dbReference>